<dbReference type="PANTHER" id="PTHR46300:SF11">
    <property type="entry name" value="OXIDOREDUCTASE, PUTATIVE-RELATED"/>
    <property type="match status" value="1"/>
</dbReference>
<comment type="cofactor">
    <cofactor evidence="4">
        <name>heme</name>
        <dbReference type="ChEBI" id="CHEBI:30413"/>
    </cofactor>
</comment>
<comment type="similarity">
    <text evidence="5">Belongs to the cytochrome P450 family.</text>
</comment>
<keyword evidence="1 4" id="KW-0479">Metal-binding</keyword>
<dbReference type="OrthoDB" id="1055148at2759"/>
<dbReference type="GO" id="GO:0020037">
    <property type="term" value="F:heme binding"/>
    <property type="evidence" value="ECO:0007669"/>
    <property type="project" value="InterPro"/>
</dbReference>
<dbReference type="Proteomes" id="UP000027586">
    <property type="component" value="Unassembled WGS sequence"/>
</dbReference>
<gene>
    <name evidence="6" type="ORF">LCOR_03983.1</name>
</gene>
<evidence type="ECO:0000256" key="3">
    <source>
        <dbReference type="ARBA" id="ARBA00023004"/>
    </source>
</evidence>
<accession>A0A068RS69</accession>
<protein>
    <submittedName>
        <fullName evidence="6">Cytochrome p450</fullName>
    </submittedName>
</protein>
<evidence type="ECO:0000256" key="4">
    <source>
        <dbReference type="PIRSR" id="PIRSR602401-1"/>
    </source>
</evidence>
<keyword evidence="2 5" id="KW-0560">Oxidoreductase</keyword>
<comment type="caution">
    <text evidence="6">The sequence shown here is derived from an EMBL/GenBank/DDBJ whole genome shotgun (WGS) entry which is preliminary data.</text>
</comment>
<evidence type="ECO:0000256" key="5">
    <source>
        <dbReference type="RuleBase" id="RU000461"/>
    </source>
</evidence>
<dbReference type="InterPro" id="IPR002401">
    <property type="entry name" value="Cyt_P450_E_grp-I"/>
</dbReference>
<dbReference type="GO" id="GO:0005506">
    <property type="term" value="F:iron ion binding"/>
    <property type="evidence" value="ECO:0007669"/>
    <property type="project" value="InterPro"/>
</dbReference>
<proteinExistence type="inferred from homology"/>
<name>A0A068RS69_9FUNG</name>
<reference evidence="6" key="1">
    <citation type="submission" date="2013-08" db="EMBL/GenBank/DDBJ databases">
        <title>Gene expansion shapes genome architecture in the human pathogen Lichtheimia corymbifera: an evolutionary genomics analysis in the ancient terrestrial Mucorales (Mucoromycotina).</title>
        <authorList>
            <person name="Schwartze V.U."/>
            <person name="Winter S."/>
            <person name="Shelest E."/>
            <person name="Marcet-Houben M."/>
            <person name="Horn F."/>
            <person name="Wehner S."/>
            <person name="Hoffmann K."/>
            <person name="Riege K."/>
            <person name="Sammeth M."/>
            <person name="Nowrousian M."/>
            <person name="Valiante V."/>
            <person name="Linde J."/>
            <person name="Jacobsen I.D."/>
            <person name="Marz M."/>
            <person name="Brakhage A.A."/>
            <person name="Gabaldon T."/>
            <person name="Bocker S."/>
            <person name="Voigt K."/>
        </authorList>
    </citation>
    <scope>NUCLEOTIDE SEQUENCE [LARGE SCALE GENOMIC DNA]</scope>
    <source>
        <strain evidence="6">FSU 9682</strain>
    </source>
</reference>
<evidence type="ECO:0000313" key="6">
    <source>
        <dbReference type="EMBL" id="CDH52520.1"/>
    </source>
</evidence>
<evidence type="ECO:0000313" key="7">
    <source>
        <dbReference type="Proteomes" id="UP000027586"/>
    </source>
</evidence>
<keyword evidence="7" id="KW-1185">Reference proteome</keyword>
<keyword evidence="3 4" id="KW-0408">Iron</keyword>
<dbReference type="PRINTS" id="PR00385">
    <property type="entry name" value="P450"/>
</dbReference>
<dbReference type="PRINTS" id="PR00463">
    <property type="entry name" value="EP450I"/>
</dbReference>
<dbReference type="PROSITE" id="PS00086">
    <property type="entry name" value="CYTOCHROME_P450"/>
    <property type="match status" value="1"/>
</dbReference>
<dbReference type="GO" id="GO:0004497">
    <property type="term" value="F:monooxygenase activity"/>
    <property type="evidence" value="ECO:0007669"/>
    <property type="project" value="UniProtKB-KW"/>
</dbReference>
<evidence type="ECO:0000256" key="2">
    <source>
        <dbReference type="ARBA" id="ARBA00023002"/>
    </source>
</evidence>
<dbReference type="EMBL" id="CBTN010000013">
    <property type="protein sequence ID" value="CDH52520.1"/>
    <property type="molecule type" value="Genomic_DNA"/>
</dbReference>
<dbReference type="InterPro" id="IPR036396">
    <property type="entry name" value="Cyt_P450_sf"/>
</dbReference>
<dbReference type="InterPro" id="IPR001128">
    <property type="entry name" value="Cyt_P450"/>
</dbReference>
<dbReference type="InterPro" id="IPR050364">
    <property type="entry name" value="Cytochrome_P450_fung"/>
</dbReference>
<dbReference type="Gene3D" id="1.10.630.10">
    <property type="entry name" value="Cytochrome P450"/>
    <property type="match status" value="1"/>
</dbReference>
<feature type="binding site" description="axial binding residue" evidence="4">
    <location>
        <position position="450"/>
    </location>
    <ligand>
        <name>heme</name>
        <dbReference type="ChEBI" id="CHEBI:30413"/>
    </ligand>
    <ligandPart>
        <name>Fe</name>
        <dbReference type="ChEBI" id="CHEBI:18248"/>
    </ligandPart>
</feature>
<dbReference type="AlphaFoldDB" id="A0A068RS69"/>
<dbReference type="Pfam" id="PF00067">
    <property type="entry name" value="p450"/>
    <property type="match status" value="1"/>
</dbReference>
<dbReference type="GO" id="GO:0016705">
    <property type="term" value="F:oxidoreductase activity, acting on paired donors, with incorporation or reduction of molecular oxygen"/>
    <property type="evidence" value="ECO:0007669"/>
    <property type="project" value="InterPro"/>
</dbReference>
<keyword evidence="4 5" id="KW-0349">Heme</keyword>
<dbReference type="VEuPathDB" id="FungiDB:LCOR_03983.1"/>
<sequence>MDLRSLSREWKIAAATIATASALLYAVKTSSNAKGSKDNIPTAPGRLPFFGHILSLDTSMPAFTFKKWLIEHGPVLRVNLGAQEWILVSNLDIIQDVLVRNGAVASSRPFFNYASGYYALNKKGILLSDANKKWKNARSAALTILSPKMVNEYSNVHLAEADILVDELLRKGGVSQGIELEQPLRKVSLNYLLDTCFGTRVTSEEDPLFQKMDSFINEVLLLGGPYHDVGSIFPALSFVDTLLGRNNTFERFVKERRDPLFNPLINNAAQGERDCLVKRLVEDKGKYDLDDDDIMVTACDLIIGGTDTTAATLGWMLAILVHYPDVCKRLSHEVDAFISKHKRYPVFSERLDLPYFNAVQKECMRYRPTTHFVFFHKIDKDIESHGYVFPKGSVVYPVIYAIHSDNEVYPDADKFIPERFFGDEKTMAASANCKHGERDHFTFGFGRRVCPGIHLSEVEMFNVLVRIFARCTLEPALDDQGKPVMPDLDAPRDGGIIILPPHFHARFLPRADALI</sequence>
<organism evidence="6 7">
    <name type="scientific">Lichtheimia corymbifera JMRC:FSU:9682</name>
    <dbReference type="NCBI Taxonomy" id="1263082"/>
    <lineage>
        <taxon>Eukaryota</taxon>
        <taxon>Fungi</taxon>
        <taxon>Fungi incertae sedis</taxon>
        <taxon>Mucoromycota</taxon>
        <taxon>Mucoromycotina</taxon>
        <taxon>Mucoromycetes</taxon>
        <taxon>Mucorales</taxon>
        <taxon>Lichtheimiaceae</taxon>
        <taxon>Lichtheimia</taxon>
    </lineage>
</organism>
<dbReference type="InterPro" id="IPR017972">
    <property type="entry name" value="Cyt_P450_CS"/>
</dbReference>
<dbReference type="SUPFAM" id="SSF48264">
    <property type="entry name" value="Cytochrome P450"/>
    <property type="match status" value="1"/>
</dbReference>
<dbReference type="PANTHER" id="PTHR46300">
    <property type="entry name" value="P450, PUTATIVE (EUROFUNG)-RELATED-RELATED"/>
    <property type="match status" value="1"/>
</dbReference>
<dbReference type="STRING" id="1263082.A0A068RS69"/>
<evidence type="ECO:0000256" key="1">
    <source>
        <dbReference type="ARBA" id="ARBA00022723"/>
    </source>
</evidence>
<keyword evidence="5" id="KW-0503">Monooxygenase</keyword>